<protein>
    <submittedName>
        <fullName evidence="1">Uncharacterized protein</fullName>
    </submittedName>
</protein>
<proteinExistence type="predicted"/>
<evidence type="ECO:0000313" key="1">
    <source>
        <dbReference type="EMBL" id="CAK5267418.1"/>
    </source>
</evidence>
<sequence length="36" mass="4113">MTGKPRCTEIRNAFSTERLLEQGIDGGARLTKRHRL</sequence>
<feature type="non-terminal residue" evidence="1">
    <location>
        <position position="36"/>
    </location>
</feature>
<accession>A0AAD2H0Y2</accession>
<evidence type="ECO:0000313" key="2">
    <source>
        <dbReference type="Proteomes" id="UP001295794"/>
    </source>
</evidence>
<organism evidence="1 2">
    <name type="scientific">Mycena citricolor</name>
    <dbReference type="NCBI Taxonomy" id="2018698"/>
    <lineage>
        <taxon>Eukaryota</taxon>
        <taxon>Fungi</taxon>
        <taxon>Dikarya</taxon>
        <taxon>Basidiomycota</taxon>
        <taxon>Agaricomycotina</taxon>
        <taxon>Agaricomycetes</taxon>
        <taxon>Agaricomycetidae</taxon>
        <taxon>Agaricales</taxon>
        <taxon>Marasmiineae</taxon>
        <taxon>Mycenaceae</taxon>
        <taxon>Mycena</taxon>
    </lineage>
</organism>
<dbReference type="Proteomes" id="UP001295794">
    <property type="component" value="Unassembled WGS sequence"/>
</dbReference>
<reference evidence="1" key="1">
    <citation type="submission" date="2023-11" db="EMBL/GenBank/DDBJ databases">
        <authorList>
            <person name="De Vega J J."/>
            <person name="De Vega J J."/>
        </authorList>
    </citation>
    <scope>NUCLEOTIDE SEQUENCE</scope>
</reference>
<name>A0AAD2H0Y2_9AGAR</name>
<dbReference type="AlphaFoldDB" id="A0AAD2H0Y2"/>
<keyword evidence="2" id="KW-1185">Reference proteome</keyword>
<gene>
    <name evidence="1" type="ORF">MYCIT1_LOCUS9907</name>
</gene>
<comment type="caution">
    <text evidence="1">The sequence shown here is derived from an EMBL/GenBank/DDBJ whole genome shotgun (WGS) entry which is preliminary data.</text>
</comment>
<dbReference type="EMBL" id="CAVNYO010000122">
    <property type="protein sequence ID" value="CAK5267418.1"/>
    <property type="molecule type" value="Genomic_DNA"/>
</dbReference>